<reference evidence="3 4" key="1">
    <citation type="journal article" date="1998" name="Science">
        <title>Genome sequence of the nematode C. elegans: a platform for investigating biology.</title>
        <authorList>
            <consortium name="The C. elegans sequencing consortium"/>
            <person name="Sulson J.E."/>
            <person name="Waterston R."/>
        </authorList>
    </citation>
    <scope>NUCLEOTIDE SEQUENCE [LARGE SCALE GENOMIC DNA]</scope>
    <source>
        <strain evidence="3 4">Bristol N2</strain>
    </source>
</reference>
<dbReference type="CTD" id="184017"/>
<evidence type="ECO:0000313" key="4">
    <source>
        <dbReference type="Proteomes" id="UP000001940"/>
    </source>
</evidence>
<dbReference type="AGR" id="WB:WBGene00008470"/>
<organism evidence="3 4">
    <name type="scientific">Caenorhabditis elegans</name>
    <dbReference type="NCBI Taxonomy" id="6239"/>
    <lineage>
        <taxon>Eukaryota</taxon>
        <taxon>Metazoa</taxon>
        <taxon>Ecdysozoa</taxon>
        <taxon>Nematoda</taxon>
        <taxon>Chromadorea</taxon>
        <taxon>Rhabditida</taxon>
        <taxon>Rhabditina</taxon>
        <taxon>Rhabditomorpha</taxon>
        <taxon>Rhabditoidea</taxon>
        <taxon>Rhabditidae</taxon>
        <taxon>Peloderinae</taxon>
        <taxon>Caenorhabditis</taxon>
    </lineage>
</organism>
<dbReference type="PIR" id="T20439">
    <property type="entry name" value="T20439"/>
</dbReference>
<dbReference type="AlphaFoldDB" id="O17743"/>
<dbReference type="eggNOG" id="ENOG502TJED">
    <property type="taxonomic scope" value="Eukaryota"/>
</dbReference>
<dbReference type="PaxDb" id="6239-E03H4.2"/>
<evidence type="ECO:0000259" key="2">
    <source>
        <dbReference type="Pfam" id="PF05050"/>
    </source>
</evidence>
<dbReference type="PANTHER" id="PTHR22989:SF7">
    <property type="entry name" value="METHYLTRANSFERASE FKBM DOMAIN-CONTAINING PROTEIN"/>
    <property type="match status" value="1"/>
</dbReference>
<feature type="domain" description="Methyltransferase FkbM" evidence="2">
    <location>
        <begin position="88"/>
        <end position="298"/>
    </location>
</feature>
<evidence type="ECO:0000313" key="5">
    <source>
        <dbReference type="WormBase" id="E03H4.2"/>
    </source>
</evidence>
<dbReference type="Proteomes" id="UP000001940">
    <property type="component" value="Chromosome I"/>
</dbReference>
<dbReference type="WormBase" id="E03H4.2">
    <property type="protein sequence ID" value="CE36122"/>
    <property type="gene ID" value="WBGene00008470"/>
</dbReference>
<accession>O17743</accession>
<keyword evidence="3" id="KW-0489">Methyltransferase</keyword>
<dbReference type="InParanoid" id="O17743"/>
<dbReference type="GO" id="GO:0008168">
    <property type="term" value="F:methyltransferase activity"/>
    <property type="evidence" value="ECO:0007669"/>
    <property type="project" value="UniProtKB-KW"/>
</dbReference>
<dbReference type="RefSeq" id="NP_493145.2">
    <property type="nucleotide sequence ID" value="NM_060744.2"/>
</dbReference>
<evidence type="ECO:0000313" key="3">
    <source>
        <dbReference type="EMBL" id="CAB04025.2"/>
    </source>
</evidence>
<gene>
    <name evidence="3" type="ORF">CELE_E03H4.2</name>
    <name evidence="3 5" type="ORF">E03H4.2</name>
</gene>
<protein>
    <submittedName>
        <fullName evidence="3">Methyltransferase FkbM domain-containing protein</fullName>
    </submittedName>
</protein>
<dbReference type="EMBL" id="BX284601">
    <property type="protein sequence ID" value="CAB04025.2"/>
    <property type="molecule type" value="Genomic_DNA"/>
</dbReference>
<keyword evidence="4" id="KW-1185">Reference proteome</keyword>
<dbReference type="InterPro" id="IPR006342">
    <property type="entry name" value="FkbM_mtfrase"/>
</dbReference>
<dbReference type="PhylomeDB" id="O17743"/>
<dbReference type="STRING" id="6239.E03H4.2.1"/>
<keyword evidence="1" id="KW-1133">Transmembrane helix</keyword>
<keyword evidence="3" id="KW-0808">Transferase</keyword>
<dbReference type="GeneID" id="184017"/>
<keyword evidence="1" id="KW-0472">Membrane</keyword>
<dbReference type="Pfam" id="PF05050">
    <property type="entry name" value="Methyltransf_21"/>
    <property type="match status" value="1"/>
</dbReference>
<keyword evidence="1" id="KW-0812">Transmembrane</keyword>
<dbReference type="UCSC" id="E03H4.2">
    <property type="organism name" value="c. elegans"/>
</dbReference>
<dbReference type="PANTHER" id="PTHR22989">
    <property type="entry name" value="UNCHARACTERIZED DUF13 C.ELEGANS"/>
    <property type="match status" value="1"/>
</dbReference>
<sequence length="326" mass="38444">MANHRLTDKLTMRSCFRWILFGVLVFTVVNFCINYTQKYENENELNVFKWTPREVRHDTARNLSAYKSTPIFDAYYKCVFPKLEPLNGQYNEFFSKFSNLTKECDNLQAYKAFDIREVLNIDEIKYVALPRNQTQLLTMVTLGIGHDVTGEIGLKELHPNMEFYGADPTADVNKILYEDKLGGKYYRYAVSGVNGVQKSSIYKEYDNYKTEATEHIAVDYFFKYILNKSLIDILWIDIEQNEFPIMEQLHVNKEIDNAGVTICQMNLEVHKGLFEQPVEETKLFHDFVWRVLEEKRYIMLNSYSDKFIRTFMINVGDEKCRNSLLR</sequence>
<name>O17743_CAEEL</name>
<dbReference type="GO" id="GO:0032259">
    <property type="term" value="P:methylation"/>
    <property type="evidence" value="ECO:0007669"/>
    <property type="project" value="UniProtKB-KW"/>
</dbReference>
<dbReference type="OrthoDB" id="10006218at2759"/>
<feature type="transmembrane region" description="Helical" evidence="1">
    <location>
        <begin position="15"/>
        <end position="36"/>
    </location>
</feature>
<dbReference type="KEGG" id="cel:CELE_E03H4.2"/>
<dbReference type="FunCoup" id="O17743">
    <property type="interactions" value="10"/>
</dbReference>
<evidence type="ECO:0000256" key="1">
    <source>
        <dbReference type="SAM" id="Phobius"/>
    </source>
</evidence>
<proteinExistence type="predicted"/>
<dbReference type="HOGENOM" id="CLU_054633_1_0_1"/>